<dbReference type="PANTHER" id="PTHR31374:SF201">
    <property type="entry name" value="SAUR-LIKE AUXIN-RESPONSIVE PROTEIN FAMILY"/>
    <property type="match status" value="1"/>
</dbReference>
<comment type="caution">
    <text evidence="2">The sequence shown here is derived from an EMBL/GenBank/DDBJ whole genome shotgun (WGS) entry which is preliminary data.</text>
</comment>
<dbReference type="STRING" id="3775.A0A1Q3C694"/>
<dbReference type="GO" id="GO:0009733">
    <property type="term" value="P:response to auxin"/>
    <property type="evidence" value="ECO:0007669"/>
    <property type="project" value="InterPro"/>
</dbReference>
<sequence length="168" mass="19470">FVFTLYTMKRHRGFKLGRKLAKVFNRITRFSRKPIRYYLWARKTRSCNPILSNILKLARYIQRGAKGICFPNSDPGYIHLGQEKANKPVSVPKGQLAVYVGQSDDDTKRVLVPVIYFNHPLFVELLKKSERVYGFKYPGGIMIPCGISDFERVQMRIAAGDCSRHRDR</sequence>
<organism evidence="2 3">
    <name type="scientific">Cephalotus follicularis</name>
    <name type="common">Albany pitcher plant</name>
    <dbReference type="NCBI Taxonomy" id="3775"/>
    <lineage>
        <taxon>Eukaryota</taxon>
        <taxon>Viridiplantae</taxon>
        <taxon>Streptophyta</taxon>
        <taxon>Embryophyta</taxon>
        <taxon>Tracheophyta</taxon>
        <taxon>Spermatophyta</taxon>
        <taxon>Magnoliopsida</taxon>
        <taxon>eudicotyledons</taxon>
        <taxon>Gunneridae</taxon>
        <taxon>Pentapetalae</taxon>
        <taxon>rosids</taxon>
        <taxon>fabids</taxon>
        <taxon>Oxalidales</taxon>
        <taxon>Cephalotaceae</taxon>
        <taxon>Cephalotus</taxon>
    </lineage>
</organism>
<keyword evidence="3" id="KW-1185">Reference proteome</keyword>
<dbReference type="FunCoup" id="A0A1Q3C694">
    <property type="interactions" value="128"/>
</dbReference>
<evidence type="ECO:0000313" key="3">
    <source>
        <dbReference type="Proteomes" id="UP000187406"/>
    </source>
</evidence>
<dbReference type="AlphaFoldDB" id="A0A1Q3C694"/>
<dbReference type="InParanoid" id="A0A1Q3C694"/>
<dbReference type="PANTHER" id="PTHR31374">
    <property type="entry name" value="AUXIN-INDUCED PROTEIN-LIKE-RELATED"/>
    <property type="match status" value="1"/>
</dbReference>
<feature type="non-terminal residue" evidence="2">
    <location>
        <position position="1"/>
    </location>
</feature>
<dbReference type="EMBL" id="BDDD01001396">
    <property type="protein sequence ID" value="GAV75608.1"/>
    <property type="molecule type" value="Genomic_DNA"/>
</dbReference>
<gene>
    <name evidence="2" type="ORF">CFOL_v3_19086</name>
</gene>
<comment type="similarity">
    <text evidence="1">Belongs to the ARG7 family.</text>
</comment>
<name>A0A1Q3C694_CEPFO</name>
<protein>
    <submittedName>
        <fullName evidence="2">Auxin_inducible domain-containing protein</fullName>
    </submittedName>
</protein>
<dbReference type="InterPro" id="IPR003676">
    <property type="entry name" value="SAUR_fam"/>
</dbReference>
<evidence type="ECO:0000256" key="1">
    <source>
        <dbReference type="ARBA" id="ARBA00006974"/>
    </source>
</evidence>
<dbReference type="Proteomes" id="UP000187406">
    <property type="component" value="Unassembled WGS sequence"/>
</dbReference>
<accession>A0A1Q3C694</accession>
<dbReference type="Pfam" id="PF02519">
    <property type="entry name" value="Auxin_inducible"/>
    <property type="match status" value="1"/>
</dbReference>
<dbReference type="OrthoDB" id="1026046at2759"/>
<evidence type="ECO:0000313" key="2">
    <source>
        <dbReference type="EMBL" id="GAV75608.1"/>
    </source>
</evidence>
<reference evidence="3" key="1">
    <citation type="submission" date="2016-04" db="EMBL/GenBank/DDBJ databases">
        <title>Cephalotus genome sequencing.</title>
        <authorList>
            <person name="Fukushima K."/>
            <person name="Hasebe M."/>
            <person name="Fang X."/>
        </authorList>
    </citation>
    <scope>NUCLEOTIDE SEQUENCE [LARGE SCALE GENOMIC DNA]</scope>
    <source>
        <strain evidence="3">cv. St1</strain>
    </source>
</reference>
<proteinExistence type="inferred from homology"/>